<evidence type="ECO:0000256" key="1">
    <source>
        <dbReference type="ARBA" id="ARBA00011051"/>
    </source>
</evidence>
<dbReference type="InterPro" id="IPR037523">
    <property type="entry name" value="VOC_core"/>
</dbReference>
<sequence>MSRIASAVPVLPAQDLDATLEFYRRVLRFKTEFRQPTHAAVSRDGVQIHFWLCPDRAMAEASGCRLNVVGINALYAECRSHGVIHPNGELAVRPWGLREFAIVDCNGNLIRFAEHA</sequence>
<dbReference type="Pfam" id="PF00903">
    <property type="entry name" value="Glyoxalase"/>
    <property type="match status" value="1"/>
</dbReference>
<dbReference type="AlphaFoldDB" id="A0A4R2L721"/>
<evidence type="ECO:0000313" key="5">
    <source>
        <dbReference type="EMBL" id="TCO82737.1"/>
    </source>
</evidence>
<comment type="similarity">
    <text evidence="1">Belongs to the bleomycin resistance protein family.</text>
</comment>
<evidence type="ECO:0000259" key="4">
    <source>
        <dbReference type="PROSITE" id="PS51819"/>
    </source>
</evidence>
<dbReference type="InterPro" id="IPR029068">
    <property type="entry name" value="Glyas_Bleomycin-R_OHBP_Dase"/>
</dbReference>
<evidence type="ECO:0000256" key="3">
    <source>
        <dbReference type="ARBA" id="ARBA00023251"/>
    </source>
</evidence>
<feature type="domain" description="VOC" evidence="4">
    <location>
        <begin position="3"/>
        <end position="115"/>
    </location>
</feature>
<dbReference type="RefSeq" id="WP_132539268.1">
    <property type="nucleotide sequence ID" value="NZ_SLWY01000004.1"/>
</dbReference>
<reference evidence="5 6" key="1">
    <citation type="submission" date="2019-03" db="EMBL/GenBank/DDBJ databases">
        <title>Genomic Encyclopedia of Type Strains, Phase IV (KMG-IV): sequencing the most valuable type-strain genomes for metagenomic binning, comparative biology and taxonomic classification.</title>
        <authorList>
            <person name="Goeker M."/>
        </authorList>
    </citation>
    <scope>NUCLEOTIDE SEQUENCE [LARGE SCALE GENOMIC DNA]</scope>
    <source>
        <strain evidence="5 6">DSM 25287</strain>
    </source>
</reference>
<comment type="caution">
    <text evidence="5">The sequence shown here is derived from an EMBL/GenBank/DDBJ whole genome shotgun (WGS) entry which is preliminary data.</text>
</comment>
<accession>A0A4R2L721</accession>
<organism evidence="5 6">
    <name type="scientific">Plasticicumulans lactativorans</name>
    <dbReference type="NCBI Taxonomy" id="1133106"/>
    <lineage>
        <taxon>Bacteria</taxon>
        <taxon>Pseudomonadati</taxon>
        <taxon>Pseudomonadota</taxon>
        <taxon>Gammaproteobacteria</taxon>
        <taxon>Candidatus Competibacteraceae</taxon>
        <taxon>Plasticicumulans</taxon>
    </lineage>
</organism>
<dbReference type="SUPFAM" id="SSF54593">
    <property type="entry name" value="Glyoxalase/Bleomycin resistance protein/Dihydroxybiphenyl dioxygenase"/>
    <property type="match status" value="1"/>
</dbReference>
<keyword evidence="3" id="KW-0046">Antibiotic resistance</keyword>
<evidence type="ECO:0000256" key="2">
    <source>
        <dbReference type="ARBA" id="ARBA00021572"/>
    </source>
</evidence>
<dbReference type="InterPro" id="IPR004360">
    <property type="entry name" value="Glyas_Fos-R_dOase_dom"/>
</dbReference>
<dbReference type="GO" id="GO:0046677">
    <property type="term" value="P:response to antibiotic"/>
    <property type="evidence" value="ECO:0007669"/>
    <property type="project" value="UniProtKB-KW"/>
</dbReference>
<dbReference type="CDD" id="cd08349">
    <property type="entry name" value="BLMA_like"/>
    <property type="match status" value="1"/>
</dbReference>
<evidence type="ECO:0000313" key="6">
    <source>
        <dbReference type="Proteomes" id="UP000295765"/>
    </source>
</evidence>
<protein>
    <recommendedName>
        <fullName evidence="2">Bleomycin resistance protein</fullName>
    </recommendedName>
</protein>
<keyword evidence="6" id="KW-1185">Reference proteome</keyword>
<dbReference type="OrthoDB" id="9803104at2"/>
<proteinExistence type="inferred from homology"/>
<gene>
    <name evidence="5" type="ORF">EV699_104129</name>
</gene>
<dbReference type="Proteomes" id="UP000295765">
    <property type="component" value="Unassembled WGS sequence"/>
</dbReference>
<dbReference type="InterPro" id="IPR000335">
    <property type="entry name" value="Bleomycin-R"/>
</dbReference>
<dbReference type="EMBL" id="SLWY01000004">
    <property type="protein sequence ID" value="TCO82737.1"/>
    <property type="molecule type" value="Genomic_DNA"/>
</dbReference>
<name>A0A4R2L721_9GAMM</name>
<dbReference type="Gene3D" id="3.10.180.10">
    <property type="entry name" value="2,3-Dihydroxybiphenyl 1,2-Dioxygenase, domain 1"/>
    <property type="match status" value="1"/>
</dbReference>
<dbReference type="PROSITE" id="PS51819">
    <property type="entry name" value="VOC"/>
    <property type="match status" value="1"/>
</dbReference>